<dbReference type="Pfam" id="PF00665">
    <property type="entry name" value="rve"/>
    <property type="match status" value="1"/>
</dbReference>
<dbReference type="InterPro" id="IPR012337">
    <property type="entry name" value="RNaseH-like_sf"/>
</dbReference>
<evidence type="ECO:0000259" key="1">
    <source>
        <dbReference type="PROSITE" id="PS50994"/>
    </source>
</evidence>
<dbReference type="Gene3D" id="3.30.420.10">
    <property type="entry name" value="Ribonuclease H-like superfamily/Ribonuclease H"/>
    <property type="match status" value="1"/>
</dbReference>
<dbReference type="InterPro" id="IPR036397">
    <property type="entry name" value="RNaseH_sf"/>
</dbReference>
<dbReference type="InterPro" id="IPR048020">
    <property type="entry name" value="Transpos_IS3"/>
</dbReference>
<sequence>MLAAIEEAIQNGARLSKACDVIGLCERRYRRWRRNVADNRGGYRENNSQRLSLEETASIIENFTREEYRNLPLNIAHAKLMDQGIYIASPSTCERVMKAYYQGIGRVADRNIVRRKRPEYSAKGPNQVWCWDITWLHSEVTGKYYYLYLIIDMYSRYIVGWSLHTKEDGKLAEMLFAETLQKYCPGENVSLLVHADNGKPMRSKDLKSLFEKLHVMSSHSRPHTSNDNAFAESIFATMKSRVVYPEYFMTIEDAERFVVEFVDWYNNEHLHSGLDLLAPCAVHFGYHQEILDRRNALLERSRELHPERFGGRRKFYKIDETVSLKHRIHLQKAV</sequence>
<dbReference type="GO" id="GO:0015074">
    <property type="term" value="P:DNA integration"/>
    <property type="evidence" value="ECO:0007669"/>
    <property type="project" value="InterPro"/>
</dbReference>
<dbReference type="AlphaFoldDB" id="A0A2M9A363"/>
<accession>A0A2M9A363</accession>
<dbReference type="InterPro" id="IPR050900">
    <property type="entry name" value="Transposase_IS3/IS150/IS904"/>
</dbReference>
<dbReference type="InterPro" id="IPR001584">
    <property type="entry name" value="Integrase_cat-core"/>
</dbReference>
<organism evidence="2 3">
    <name type="scientific">Hallerella succinigenes</name>
    <dbReference type="NCBI Taxonomy" id="1896222"/>
    <lineage>
        <taxon>Bacteria</taxon>
        <taxon>Pseudomonadati</taxon>
        <taxon>Fibrobacterota</taxon>
        <taxon>Fibrobacteria</taxon>
        <taxon>Fibrobacterales</taxon>
        <taxon>Fibrobacteraceae</taxon>
        <taxon>Hallerella</taxon>
    </lineage>
</organism>
<comment type="caution">
    <text evidence="2">The sequence shown here is derived from an EMBL/GenBank/DDBJ whole genome shotgun (WGS) entry which is preliminary data.</text>
</comment>
<dbReference type="EMBL" id="PGEX01000001">
    <property type="protein sequence ID" value="PJJ40144.1"/>
    <property type="molecule type" value="Genomic_DNA"/>
</dbReference>
<dbReference type="GO" id="GO:0003676">
    <property type="term" value="F:nucleic acid binding"/>
    <property type="evidence" value="ECO:0007669"/>
    <property type="project" value="InterPro"/>
</dbReference>
<reference evidence="2 3" key="1">
    <citation type="submission" date="2017-11" db="EMBL/GenBank/DDBJ databases">
        <title>Animal gut microbial communities from fecal samples from Wisconsin, USA.</title>
        <authorList>
            <person name="Neumann A."/>
        </authorList>
    </citation>
    <scope>NUCLEOTIDE SEQUENCE [LARGE SCALE GENOMIC DNA]</scope>
    <source>
        <strain evidence="2 3">UWS3</strain>
    </source>
</reference>
<protein>
    <submittedName>
        <fullName evidence="2">Transposase InsO family protein</fullName>
    </submittedName>
</protein>
<dbReference type="SUPFAM" id="SSF53098">
    <property type="entry name" value="Ribonuclease H-like"/>
    <property type="match status" value="1"/>
</dbReference>
<name>A0A2M9A363_9BACT</name>
<dbReference type="PANTHER" id="PTHR46889">
    <property type="entry name" value="TRANSPOSASE INSF FOR INSERTION SEQUENCE IS3B-RELATED"/>
    <property type="match status" value="1"/>
</dbReference>
<evidence type="ECO:0000313" key="2">
    <source>
        <dbReference type="EMBL" id="PJJ40144.1"/>
    </source>
</evidence>
<keyword evidence="3" id="KW-1185">Reference proteome</keyword>
<evidence type="ECO:0000313" key="3">
    <source>
        <dbReference type="Proteomes" id="UP000231134"/>
    </source>
</evidence>
<dbReference type="Proteomes" id="UP000231134">
    <property type="component" value="Unassembled WGS sequence"/>
</dbReference>
<dbReference type="PANTHER" id="PTHR46889:SF4">
    <property type="entry name" value="TRANSPOSASE INSO FOR INSERTION SEQUENCE ELEMENT IS911B-RELATED"/>
    <property type="match status" value="1"/>
</dbReference>
<feature type="domain" description="Integrase catalytic" evidence="1">
    <location>
        <begin position="121"/>
        <end position="287"/>
    </location>
</feature>
<gene>
    <name evidence="2" type="ORF">BGX16_0053</name>
</gene>
<dbReference type="PROSITE" id="PS50994">
    <property type="entry name" value="INTEGRASE"/>
    <property type="match status" value="1"/>
</dbReference>
<dbReference type="NCBIfam" id="NF033516">
    <property type="entry name" value="transpos_IS3"/>
    <property type="match status" value="1"/>
</dbReference>
<dbReference type="Pfam" id="PF13333">
    <property type="entry name" value="rve_2"/>
    <property type="match status" value="1"/>
</dbReference>
<proteinExistence type="predicted"/>